<dbReference type="AlphaFoldDB" id="A0A2T9YX27"/>
<evidence type="ECO:0000313" key="4">
    <source>
        <dbReference type="Proteomes" id="UP000245383"/>
    </source>
</evidence>
<dbReference type="InterPro" id="IPR039604">
    <property type="entry name" value="Bfr1"/>
</dbReference>
<dbReference type="GO" id="GO:0008298">
    <property type="term" value="P:intracellular mRNA localization"/>
    <property type="evidence" value="ECO:0007669"/>
    <property type="project" value="TreeGrafter"/>
</dbReference>
<feature type="region of interest" description="Disordered" evidence="2">
    <location>
        <begin position="315"/>
        <end position="384"/>
    </location>
</feature>
<sequence length="476" mass="53788">MTVVSQPTSEPLSKVRISKPSLESHKAELDRIDAEIAVLQKQQQDIFTQINGSSKGKGSQPESRGAIIERLKEIRNEQATIKLSKKKVFDLQDQLKASISKLSADIKNSQAKLKYHTNAEIDSQISLLDSKIEKQNLKLVEEKKLISEISNLRRTKKLVSVLETQQQELTTKKAELDEVYNQLRDTNAQALSDEYTVLQQKLDDMKDKFATEKSAIDNLYKQRNELKLQIDKLYDMKRSNIATFKEKSNQFYLWQQEQKKLKYEQEKQSRAQEARERVLSIAKEEQEIAAIPAFEGEINNCTNLLNYLQTTFNQSPAVSSAPSKKDDTDKSVPSNIRQPDADNNVPAGSKILASKQDRGQDFFSGSGASKSKKKSNKSSASKTLSSKQGLRFPLSILDSFNLLKIEPPTNMTNLTTTINAITERKEFFVADQKRATEENKIKAQERIAKIMQEIEQNADSPAEVSPVEEPTLISAE</sequence>
<dbReference type="GO" id="GO:0005783">
    <property type="term" value="C:endoplasmic reticulum"/>
    <property type="evidence" value="ECO:0007669"/>
    <property type="project" value="TreeGrafter"/>
</dbReference>
<evidence type="ECO:0000256" key="1">
    <source>
        <dbReference type="SAM" id="Coils"/>
    </source>
</evidence>
<comment type="caution">
    <text evidence="3">The sequence shown here is derived from an EMBL/GenBank/DDBJ whole genome shotgun (WGS) entry which is preliminary data.</text>
</comment>
<feature type="coiled-coil region" evidence="1">
    <location>
        <begin position="162"/>
        <end position="236"/>
    </location>
</feature>
<dbReference type="STRING" id="133385.A0A2T9YX27"/>
<keyword evidence="4" id="KW-1185">Reference proteome</keyword>
<reference evidence="3 4" key="1">
    <citation type="journal article" date="2018" name="MBio">
        <title>Comparative Genomics Reveals the Core Gene Toolbox for the Fungus-Insect Symbiosis.</title>
        <authorList>
            <person name="Wang Y."/>
            <person name="Stata M."/>
            <person name="Wang W."/>
            <person name="Stajich J.E."/>
            <person name="White M.M."/>
            <person name="Moncalvo J.M."/>
        </authorList>
    </citation>
    <scope>NUCLEOTIDE SEQUENCE [LARGE SCALE GENOMIC DNA]</scope>
    <source>
        <strain evidence="3 4">SWE-8-4</strain>
    </source>
</reference>
<accession>A0A2T9YX27</accession>
<dbReference type="GO" id="GO:0042175">
    <property type="term" value="C:nuclear outer membrane-endoplasmic reticulum membrane network"/>
    <property type="evidence" value="ECO:0007669"/>
    <property type="project" value="TreeGrafter"/>
</dbReference>
<name>A0A2T9YX27_9FUNG</name>
<protein>
    <recommendedName>
        <fullName evidence="5">Nuclear segregation protein Bfr1</fullName>
    </recommendedName>
</protein>
<dbReference type="OrthoDB" id="2195113at2759"/>
<evidence type="ECO:0000313" key="3">
    <source>
        <dbReference type="EMBL" id="PVU96854.1"/>
    </source>
</evidence>
<dbReference type="Proteomes" id="UP000245383">
    <property type="component" value="Unassembled WGS sequence"/>
</dbReference>
<feature type="region of interest" description="Disordered" evidence="2">
    <location>
        <begin position="455"/>
        <end position="476"/>
    </location>
</feature>
<dbReference type="PANTHER" id="PTHR31027:SF2">
    <property type="entry name" value="LEBERCILIN DOMAIN-CONTAINING PROTEIN"/>
    <property type="match status" value="1"/>
</dbReference>
<dbReference type="GO" id="GO:0003729">
    <property type="term" value="F:mRNA binding"/>
    <property type="evidence" value="ECO:0007669"/>
    <property type="project" value="TreeGrafter"/>
</dbReference>
<organism evidence="3 4">
    <name type="scientific">Smittium simulii</name>
    <dbReference type="NCBI Taxonomy" id="133385"/>
    <lineage>
        <taxon>Eukaryota</taxon>
        <taxon>Fungi</taxon>
        <taxon>Fungi incertae sedis</taxon>
        <taxon>Zoopagomycota</taxon>
        <taxon>Kickxellomycotina</taxon>
        <taxon>Harpellomycetes</taxon>
        <taxon>Harpellales</taxon>
        <taxon>Legeriomycetaceae</taxon>
        <taxon>Smittium</taxon>
    </lineage>
</organism>
<evidence type="ECO:0000256" key="2">
    <source>
        <dbReference type="SAM" id="MobiDB-lite"/>
    </source>
</evidence>
<proteinExistence type="predicted"/>
<gene>
    <name evidence="3" type="ORF">BB561_000923</name>
</gene>
<dbReference type="EMBL" id="MBFR01000023">
    <property type="protein sequence ID" value="PVU96854.1"/>
    <property type="molecule type" value="Genomic_DNA"/>
</dbReference>
<keyword evidence="1" id="KW-0175">Coiled coil</keyword>
<dbReference type="PANTHER" id="PTHR31027">
    <property type="entry name" value="NUCLEAR SEGREGATION PROTEIN BFR1"/>
    <property type="match status" value="1"/>
</dbReference>
<evidence type="ECO:0008006" key="5">
    <source>
        <dbReference type="Google" id="ProtNLM"/>
    </source>
</evidence>
<dbReference type="GO" id="GO:1990904">
    <property type="term" value="C:ribonucleoprotein complex"/>
    <property type="evidence" value="ECO:0007669"/>
    <property type="project" value="TreeGrafter"/>
</dbReference>